<dbReference type="AlphaFoldDB" id="J8PNU0"/>
<sequence>MSRDETLLIKPFKITALTLLTVLILNLSYKLFLKRYLRLMAIWCLGITNADRNDIMWWQSSPFLERWIWQLLDDYESKYE</sequence>
<proteinExistence type="predicted"/>
<evidence type="ECO:0000256" key="1">
    <source>
        <dbReference type="SAM" id="Phobius"/>
    </source>
</evidence>
<organism evidence="2 3">
    <name type="scientific">Saccharomyces arboricola (strain H-6 / AS 2.3317 / CBS 10644)</name>
    <name type="common">Yeast</name>
    <dbReference type="NCBI Taxonomy" id="1160507"/>
    <lineage>
        <taxon>Eukaryota</taxon>
        <taxon>Fungi</taxon>
        <taxon>Dikarya</taxon>
        <taxon>Ascomycota</taxon>
        <taxon>Saccharomycotina</taxon>
        <taxon>Saccharomycetes</taxon>
        <taxon>Saccharomycetales</taxon>
        <taxon>Saccharomycetaceae</taxon>
        <taxon>Saccharomyces</taxon>
    </lineage>
</organism>
<dbReference type="HOGENOM" id="CLU_190836_1_0_1"/>
<protein>
    <submittedName>
        <fullName evidence="2">YGL194C-A</fullName>
    </submittedName>
</protein>
<comment type="caution">
    <text evidence="2">The sequence shown here is derived from an EMBL/GenBank/DDBJ whole genome shotgun (WGS) entry which is preliminary data.</text>
</comment>
<feature type="transmembrane region" description="Helical" evidence="1">
    <location>
        <begin position="12"/>
        <end position="32"/>
    </location>
</feature>
<accession>J8PNU0</accession>
<keyword evidence="1" id="KW-0812">Transmembrane</keyword>
<reference evidence="2 3" key="1">
    <citation type="journal article" date="2013" name="BMC Genomics">
        <title>High quality de novo sequencing and assembly of the Saccharomyces arboricolus genome.</title>
        <authorList>
            <person name="Liti G."/>
            <person name="Nguyen Ba A.N."/>
            <person name="Blythe M."/>
            <person name="Mueller C.A."/>
            <person name="Bergstroem A."/>
            <person name="Cubillos F.A."/>
            <person name="Dafhnis-Calas F."/>
            <person name="Khoshraftar S."/>
            <person name="Malla S."/>
            <person name="Mehta N."/>
            <person name="Siow C.C."/>
            <person name="Warringer J."/>
            <person name="Moses A.M."/>
            <person name="Louis E.J."/>
            <person name="Nieduszynski C.A."/>
        </authorList>
    </citation>
    <scope>NUCLEOTIDE SEQUENCE [LARGE SCALE GENOMIC DNA]</scope>
    <source>
        <strain evidence="3">H-6 / AS 2.3317 / CBS 10644</strain>
    </source>
</reference>
<dbReference type="EMBL" id="ALIE01000079">
    <property type="protein sequence ID" value="EJS43800.1"/>
    <property type="molecule type" value="Genomic_DNA"/>
</dbReference>
<dbReference type="OrthoDB" id="4050294at2759"/>
<dbReference type="Proteomes" id="UP000006968">
    <property type="component" value="Chromosome VII"/>
</dbReference>
<name>J8PNU0_SACAR</name>
<keyword evidence="1" id="KW-1133">Transmembrane helix</keyword>
<evidence type="ECO:0000313" key="2">
    <source>
        <dbReference type="EMBL" id="EJS43800.1"/>
    </source>
</evidence>
<keyword evidence="3" id="KW-1185">Reference proteome</keyword>
<gene>
    <name evidence="2" type="ORF">SU7_1080</name>
</gene>
<keyword evidence="1" id="KW-0472">Membrane</keyword>
<evidence type="ECO:0000313" key="3">
    <source>
        <dbReference type="Proteomes" id="UP000006968"/>
    </source>
</evidence>